<dbReference type="OMA" id="ARCMEND"/>
<reference evidence="4" key="1">
    <citation type="submission" date="2025-08" db="UniProtKB">
        <authorList>
            <consortium name="RefSeq"/>
        </authorList>
    </citation>
    <scope>IDENTIFICATION</scope>
</reference>
<dbReference type="PaxDb" id="4097-A0A1S4ASJ3"/>
<feature type="region of interest" description="Disordered" evidence="2">
    <location>
        <begin position="258"/>
        <end position="283"/>
    </location>
</feature>
<sequence>MLEPTKAVEDTKVVHDPGNTLGEAIQISLSLEDRQRIYEPCKYSIIIKLVGKRMLHHYLKRKIQDLWKPTENFPLIDLGEDYYIIKFTKKENMDKAIHLGPWFINCHFLSISKWKPNFVARNEKLTTSAVWVRLPQLPTEFYNGKILENIGNAIGRLLKIDTYTSTTLRGRYARICVEIPLEIPVQSFLFVGDHKQDILYEGEDFLCKNCGRFGHTLRQCTYIKMQSLDPHHAGQEHQQVATQDACDSEWKTVSFNKKKNQGKKTPNQMPTIHAKGNQGPGNNDNFRRNFMEMLDTHRPSLGTLLETRMNNHADMLNEFGFTEMIEVPSERQSGGMVMMWRDDIINVQNAVRRGQEIHATIELKLETP</sequence>
<dbReference type="InterPro" id="IPR040256">
    <property type="entry name" value="At4g02000-like"/>
</dbReference>
<evidence type="ECO:0000313" key="4">
    <source>
        <dbReference type="RefSeq" id="XP_016479712.1"/>
    </source>
</evidence>
<dbReference type="AlphaFoldDB" id="A0A1S4ASJ3"/>
<dbReference type="OrthoDB" id="1750606at2759"/>
<dbReference type="GO" id="GO:0003676">
    <property type="term" value="F:nucleic acid binding"/>
    <property type="evidence" value="ECO:0007669"/>
    <property type="project" value="InterPro"/>
</dbReference>
<dbReference type="InterPro" id="IPR025558">
    <property type="entry name" value="DUF4283"/>
</dbReference>
<dbReference type="Pfam" id="PF14111">
    <property type="entry name" value="DUF4283"/>
    <property type="match status" value="1"/>
</dbReference>
<keyword evidence="1" id="KW-0479">Metal-binding</keyword>
<proteinExistence type="predicted"/>
<evidence type="ECO:0000256" key="1">
    <source>
        <dbReference type="PROSITE-ProRule" id="PRU00047"/>
    </source>
</evidence>
<gene>
    <name evidence="4" type="primary">LOC107800955</name>
</gene>
<evidence type="ECO:0000256" key="2">
    <source>
        <dbReference type="SAM" id="MobiDB-lite"/>
    </source>
</evidence>
<dbReference type="RefSeq" id="XP_016479712.1">
    <property type="nucleotide sequence ID" value="XM_016624226.1"/>
</dbReference>
<dbReference type="PROSITE" id="PS50158">
    <property type="entry name" value="ZF_CCHC"/>
    <property type="match status" value="1"/>
</dbReference>
<accession>A0A1S4ASJ3</accession>
<dbReference type="GO" id="GO:0008270">
    <property type="term" value="F:zinc ion binding"/>
    <property type="evidence" value="ECO:0007669"/>
    <property type="project" value="UniProtKB-KW"/>
</dbReference>
<organism evidence="4">
    <name type="scientific">Nicotiana tabacum</name>
    <name type="common">Common tobacco</name>
    <dbReference type="NCBI Taxonomy" id="4097"/>
    <lineage>
        <taxon>Eukaryota</taxon>
        <taxon>Viridiplantae</taxon>
        <taxon>Streptophyta</taxon>
        <taxon>Embryophyta</taxon>
        <taxon>Tracheophyta</taxon>
        <taxon>Spermatophyta</taxon>
        <taxon>Magnoliopsida</taxon>
        <taxon>eudicotyledons</taxon>
        <taxon>Gunneridae</taxon>
        <taxon>Pentapetalae</taxon>
        <taxon>asterids</taxon>
        <taxon>lamiids</taxon>
        <taxon>Solanales</taxon>
        <taxon>Solanaceae</taxon>
        <taxon>Nicotianoideae</taxon>
        <taxon>Nicotianeae</taxon>
        <taxon>Nicotiana</taxon>
    </lineage>
</organism>
<keyword evidence="1" id="KW-0862">Zinc</keyword>
<protein>
    <recommendedName>
        <fullName evidence="3">CCHC-type domain-containing protein</fullName>
    </recommendedName>
</protein>
<dbReference type="PANTHER" id="PTHR31286:SF99">
    <property type="entry name" value="DUF4283 DOMAIN-CONTAINING PROTEIN"/>
    <property type="match status" value="1"/>
</dbReference>
<name>A0A1S4ASJ3_TOBAC</name>
<evidence type="ECO:0000259" key="3">
    <source>
        <dbReference type="PROSITE" id="PS50158"/>
    </source>
</evidence>
<dbReference type="KEGG" id="nta:107800955"/>
<keyword evidence="1" id="KW-0863">Zinc-finger</keyword>
<feature type="domain" description="CCHC-type" evidence="3">
    <location>
        <begin position="207"/>
        <end position="220"/>
    </location>
</feature>
<dbReference type="InterPro" id="IPR001878">
    <property type="entry name" value="Znf_CCHC"/>
</dbReference>
<dbReference type="PANTHER" id="PTHR31286">
    <property type="entry name" value="GLYCINE-RICH CELL WALL STRUCTURAL PROTEIN 1.8-LIKE"/>
    <property type="match status" value="1"/>
</dbReference>